<evidence type="ECO:0000313" key="3">
    <source>
        <dbReference type="Proteomes" id="UP001304895"/>
    </source>
</evidence>
<reference evidence="2" key="2">
    <citation type="submission" date="2023-05" db="EMBL/GenBank/DDBJ databases">
        <authorList>
            <consortium name="Lawrence Berkeley National Laboratory"/>
            <person name="Steindorff A."/>
            <person name="Hensen N."/>
            <person name="Bonometti L."/>
            <person name="Westerberg I."/>
            <person name="Brannstrom I.O."/>
            <person name="Guillou S."/>
            <person name="Cros-Aarteil S."/>
            <person name="Calhoun S."/>
            <person name="Haridas S."/>
            <person name="Kuo A."/>
            <person name="Mondo S."/>
            <person name="Pangilinan J."/>
            <person name="Riley R."/>
            <person name="Labutti K."/>
            <person name="Andreopoulos B."/>
            <person name="Lipzen A."/>
            <person name="Chen C."/>
            <person name="Yanf M."/>
            <person name="Daum C."/>
            <person name="Ng V."/>
            <person name="Clum A."/>
            <person name="Ohm R."/>
            <person name="Martin F."/>
            <person name="Silar P."/>
            <person name="Natvig D."/>
            <person name="Lalanne C."/>
            <person name="Gautier V."/>
            <person name="Ament-Velasquez S.L."/>
            <person name="Kruys A."/>
            <person name="Hutchinson M.I."/>
            <person name="Powell A.J."/>
            <person name="Barry K."/>
            <person name="Miller A.N."/>
            <person name="Grigoriev I.V."/>
            <person name="Debuchy R."/>
            <person name="Gladieux P."/>
            <person name="Thoren M.H."/>
            <person name="Johannesson H."/>
        </authorList>
    </citation>
    <scope>NUCLEOTIDE SEQUENCE</scope>
    <source>
        <strain evidence="2">CBS 123565</strain>
    </source>
</reference>
<evidence type="ECO:0000313" key="2">
    <source>
        <dbReference type="EMBL" id="KAK4137973.1"/>
    </source>
</evidence>
<accession>A0AAN6URP5</accession>
<dbReference type="AlphaFoldDB" id="A0AAN6URP5"/>
<organism evidence="2 3">
    <name type="scientific">Trichocladium antarcticum</name>
    <dbReference type="NCBI Taxonomy" id="1450529"/>
    <lineage>
        <taxon>Eukaryota</taxon>
        <taxon>Fungi</taxon>
        <taxon>Dikarya</taxon>
        <taxon>Ascomycota</taxon>
        <taxon>Pezizomycotina</taxon>
        <taxon>Sordariomycetes</taxon>
        <taxon>Sordariomycetidae</taxon>
        <taxon>Sordariales</taxon>
        <taxon>Chaetomiaceae</taxon>
        <taxon>Trichocladium</taxon>
    </lineage>
</organism>
<feature type="compositionally biased region" description="Basic and acidic residues" evidence="1">
    <location>
        <begin position="105"/>
        <end position="115"/>
    </location>
</feature>
<proteinExistence type="predicted"/>
<feature type="region of interest" description="Disordered" evidence="1">
    <location>
        <begin position="96"/>
        <end position="129"/>
    </location>
</feature>
<gene>
    <name evidence="2" type="ORF">BT67DRAFT_432119</name>
</gene>
<reference evidence="2" key="1">
    <citation type="journal article" date="2023" name="Mol. Phylogenet. Evol.">
        <title>Genome-scale phylogeny and comparative genomics of the fungal order Sordariales.</title>
        <authorList>
            <person name="Hensen N."/>
            <person name="Bonometti L."/>
            <person name="Westerberg I."/>
            <person name="Brannstrom I.O."/>
            <person name="Guillou S."/>
            <person name="Cros-Aarteil S."/>
            <person name="Calhoun S."/>
            <person name="Haridas S."/>
            <person name="Kuo A."/>
            <person name="Mondo S."/>
            <person name="Pangilinan J."/>
            <person name="Riley R."/>
            <person name="LaButti K."/>
            <person name="Andreopoulos B."/>
            <person name="Lipzen A."/>
            <person name="Chen C."/>
            <person name="Yan M."/>
            <person name="Daum C."/>
            <person name="Ng V."/>
            <person name="Clum A."/>
            <person name="Steindorff A."/>
            <person name="Ohm R.A."/>
            <person name="Martin F."/>
            <person name="Silar P."/>
            <person name="Natvig D.O."/>
            <person name="Lalanne C."/>
            <person name="Gautier V."/>
            <person name="Ament-Velasquez S.L."/>
            <person name="Kruys A."/>
            <person name="Hutchinson M.I."/>
            <person name="Powell A.J."/>
            <person name="Barry K."/>
            <person name="Miller A.N."/>
            <person name="Grigoriev I.V."/>
            <person name="Debuchy R."/>
            <person name="Gladieux P."/>
            <person name="Hiltunen Thoren M."/>
            <person name="Johannesson H."/>
        </authorList>
    </citation>
    <scope>NUCLEOTIDE SEQUENCE</scope>
    <source>
        <strain evidence="2">CBS 123565</strain>
    </source>
</reference>
<dbReference type="Proteomes" id="UP001304895">
    <property type="component" value="Unassembled WGS sequence"/>
</dbReference>
<keyword evidence="3" id="KW-1185">Reference proteome</keyword>
<dbReference type="EMBL" id="MU853402">
    <property type="protein sequence ID" value="KAK4137973.1"/>
    <property type="molecule type" value="Genomic_DNA"/>
</dbReference>
<sequence>MASQDPPATKPSPASAEPASPSPAPAPLPARNPLIHYTAWAIAVLGPLALVLPGPRGGSAAKSTLQNAVLGASSFWGVNTLAEDYTGKSITARSGERWGALLGREPGRDGERKGPAADGEDGLPTERAARNRVLMEAERRRRAEAEGRVYKERDRRGLWERPAVSAFKAQWSHNCVLRAFLYRPSNG</sequence>
<protein>
    <submittedName>
        <fullName evidence="2">Uncharacterized protein</fullName>
    </submittedName>
</protein>
<evidence type="ECO:0000256" key="1">
    <source>
        <dbReference type="SAM" id="MobiDB-lite"/>
    </source>
</evidence>
<feature type="region of interest" description="Disordered" evidence="1">
    <location>
        <begin position="1"/>
        <end position="30"/>
    </location>
</feature>
<comment type="caution">
    <text evidence="2">The sequence shown here is derived from an EMBL/GenBank/DDBJ whole genome shotgun (WGS) entry which is preliminary data.</text>
</comment>
<feature type="compositionally biased region" description="Pro residues" evidence="1">
    <location>
        <begin position="20"/>
        <end position="30"/>
    </location>
</feature>
<name>A0AAN6URP5_9PEZI</name>